<dbReference type="InterPro" id="IPR047057">
    <property type="entry name" value="MerR_fam"/>
</dbReference>
<dbReference type="PROSITE" id="PS50937">
    <property type="entry name" value="HTH_MERR_2"/>
    <property type="match status" value="1"/>
</dbReference>
<keyword evidence="2" id="KW-0238">DNA-binding</keyword>
<evidence type="ECO:0000256" key="1">
    <source>
        <dbReference type="ARBA" id="ARBA00023015"/>
    </source>
</evidence>
<dbReference type="SMART" id="SM00422">
    <property type="entry name" value="HTH_MERR"/>
    <property type="match status" value="1"/>
</dbReference>
<feature type="domain" description="HTH merR-type" evidence="5">
    <location>
        <begin position="3"/>
        <end position="72"/>
    </location>
</feature>
<reference evidence="7" key="1">
    <citation type="journal article" date="2019" name="Int. J. Syst. Evol. Microbiol.">
        <title>The Global Catalogue of Microorganisms (GCM) 10K type strain sequencing project: providing services to taxonomists for standard genome sequencing and annotation.</title>
        <authorList>
            <consortium name="The Broad Institute Genomics Platform"/>
            <consortium name="The Broad Institute Genome Sequencing Center for Infectious Disease"/>
            <person name="Wu L."/>
            <person name="Ma J."/>
        </authorList>
    </citation>
    <scope>NUCLEOTIDE SEQUENCE [LARGE SCALE GENOMIC DNA]</scope>
    <source>
        <strain evidence="7">DFY28</strain>
    </source>
</reference>
<dbReference type="CDD" id="cd01106">
    <property type="entry name" value="HTH_TipAL-Mta"/>
    <property type="match status" value="1"/>
</dbReference>
<protein>
    <submittedName>
        <fullName evidence="6">MerR family transcriptional regulator</fullName>
    </submittedName>
</protein>
<dbReference type="SUPFAM" id="SSF89082">
    <property type="entry name" value="Antibiotic binding domain of TipA-like multidrug resistance regulators"/>
    <property type="match status" value="1"/>
</dbReference>
<keyword evidence="3" id="KW-0010">Activator</keyword>
<evidence type="ECO:0000259" key="5">
    <source>
        <dbReference type="PROSITE" id="PS50937"/>
    </source>
</evidence>
<keyword evidence="4" id="KW-0804">Transcription</keyword>
<dbReference type="InterPro" id="IPR000551">
    <property type="entry name" value="MerR-type_HTH_dom"/>
</dbReference>
<comment type="caution">
    <text evidence="6">The sequence shown here is derived from an EMBL/GenBank/DDBJ whole genome shotgun (WGS) entry which is preliminary data.</text>
</comment>
<dbReference type="InterPro" id="IPR009061">
    <property type="entry name" value="DNA-bd_dom_put_sf"/>
</dbReference>
<dbReference type="Proteomes" id="UP001597237">
    <property type="component" value="Unassembled WGS sequence"/>
</dbReference>
<dbReference type="PANTHER" id="PTHR30204">
    <property type="entry name" value="REDOX-CYCLING DRUG-SENSING TRANSCRIPTIONAL ACTIVATOR SOXR"/>
    <property type="match status" value="1"/>
</dbReference>
<gene>
    <name evidence="6" type="ORF">ACFSC0_10515</name>
</gene>
<proteinExistence type="predicted"/>
<evidence type="ECO:0000256" key="4">
    <source>
        <dbReference type="ARBA" id="ARBA00023163"/>
    </source>
</evidence>
<dbReference type="PROSITE" id="PS00552">
    <property type="entry name" value="HTH_MERR_1"/>
    <property type="match status" value="1"/>
</dbReference>
<dbReference type="Pfam" id="PF13411">
    <property type="entry name" value="MerR_1"/>
    <property type="match status" value="1"/>
</dbReference>
<sequence length="256" mass="28710">MERWTVSELARLSGVSVRTLHHYDAVGLLRPACVGRNGYRYYGREELLRLQQILFHRELGLPLAQIAQVLDAPGFDRAAALRAHRQTLAAEAARYRRLVRTIDQTLAALEGETDMDEKDLYRGFAPEKQAEYEDWLVDRFGPGMAEEIAASKAKLKGASAADMARLQAEAEAIETAMAKALAEGLPADSSAVQALMRRHHDWVAAFWRRPPTAEAFAGLGRLYQEHPDFRARYDGRAPGLTDYLAEAMRVFGERKL</sequence>
<dbReference type="PRINTS" id="PR00040">
    <property type="entry name" value="HTHMERR"/>
</dbReference>
<evidence type="ECO:0000256" key="3">
    <source>
        <dbReference type="ARBA" id="ARBA00023159"/>
    </source>
</evidence>
<dbReference type="Gene3D" id="1.10.490.50">
    <property type="entry name" value="Antibiotic binding domain of TipA-like multidrug resistance regulators"/>
    <property type="match status" value="1"/>
</dbReference>
<evidence type="ECO:0000256" key="2">
    <source>
        <dbReference type="ARBA" id="ARBA00023125"/>
    </source>
</evidence>
<dbReference type="InterPro" id="IPR012925">
    <property type="entry name" value="TipAS_dom"/>
</dbReference>
<dbReference type="SUPFAM" id="SSF46955">
    <property type="entry name" value="Putative DNA-binding domain"/>
    <property type="match status" value="1"/>
</dbReference>
<keyword evidence="7" id="KW-1185">Reference proteome</keyword>
<dbReference type="RefSeq" id="WP_377282982.1">
    <property type="nucleotide sequence ID" value="NZ_JBHRSI010000008.1"/>
</dbReference>
<dbReference type="Gene3D" id="1.10.1660.10">
    <property type="match status" value="1"/>
</dbReference>
<evidence type="ECO:0000313" key="7">
    <source>
        <dbReference type="Proteomes" id="UP001597237"/>
    </source>
</evidence>
<accession>A0ABW4N1B1</accession>
<name>A0ABW4N1B1_9CAUL</name>
<dbReference type="EMBL" id="JBHUEY010000001">
    <property type="protein sequence ID" value="MFD1783826.1"/>
    <property type="molecule type" value="Genomic_DNA"/>
</dbReference>
<dbReference type="Pfam" id="PF07739">
    <property type="entry name" value="TipAS"/>
    <property type="match status" value="1"/>
</dbReference>
<organism evidence="6 7">
    <name type="scientific">Phenylobacterium terrae</name>
    <dbReference type="NCBI Taxonomy" id="2665495"/>
    <lineage>
        <taxon>Bacteria</taxon>
        <taxon>Pseudomonadati</taxon>
        <taxon>Pseudomonadota</taxon>
        <taxon>Alphaproteobacteria</taxon>
        <taxon>Caulobacterales</taxon>
        <taxon>Caulobacteraceae</taxon>
        <taxon>Phenylobacterium</taxon>
    </lineage>
</organism>
<evidence type="ECO:0000313" key="6">
    <source>
        <dbReference type="EMBL" id="MFD1783826.1"/>
    </source>
</evidence>
<dbReference type="PANTHER" id="PTHR30204:SF90">
    <property type="entry name" value="HTH-TYPE TRANSCRIPTIONAL ACTIVATOR MTA"/>
    <property type="match status" value="1"/>
</dbReference>
<dbReference type="InterPro" id="IPR036244">
    <property type="entry name" value="TipA-like_antibiotic-bd"/>
</dbReference>
<keyword evidence="1" id="KW-0805">Transcription regulation</keyword>